<protein>
    <submittedName>
        <fullName evidence="2">Uncharacterized protein</fullName>
    </submittedName>
</protein>
<proteinExistence type="predicted"/>
<evidence type="ECO:0000313" key="3">
    <source>
        <dbReference type="Proteomes" id="UP000324800"/>
    </source>
</evidence>
<organism evidence="2 3">
    <name type="scientific">Streblomastix strix</name>
    <dbReference type="NCBI Taxonomy" id="222440"/>
    <lineage>
        <taxon>Eukaryota</taxon>
        <taxon>Metamonada</taxon>
        <taxon>Preaxostyla</taxon>
        <taxon>Oxymonadida</taxon>
        <taxon>Streblomastigidae</taxon>
        <taxon>Streblomastix</taxon>
    </lineage>
</organism>
<dbReference type="EMBL" id="SNRW01035883">
    <property type="protein sequence ID" value="KAA6354681.1"/>
    <property type="molecule type" value="Genomic_DNA"/>
</dbReference>
<sequence length="95" mass="9682">GNTVQAISQSSDTISQTLANSCTYGSIARASELKSEATCPGLEASRDGGHGGRMPPLVGGLGGDSPPSKGKGCAAPFQNKQKGAKFICFKKIIQL</sequence>
<dbReference type="AlphaFoldDB" id="A0A5J4TAG3"/>
<feature type="non-terminal residue" evidence="2">
    <location>
        <position position="1"/>
    </location>
</feature>
<evidence type="ECO:0000256" key="1">
    <source>
        <dbReference type="SAM" id="MobiDB-lite"/>
    </source>
</evidence>
<gene>
    <name evidence="2" type="ORF">EZS28_049792</name>
</gene>
<name>A0A5J4TAG3_9EUKA</name>
<feature type="region of interest" description="Disordered" evidence="1">
    <location>
        <begin position="40"/>
        <end position="76"/>
    </location>
</feature>
<dbReference type="Proteomes" id="UP000324800">
    <property type="component" value="Unassembled WGS sequence"/>
</dbReference>
<accession>A0A5J4TAG3</accession>
<reference evidence="2 3" key="1">
    <citation type="submission" date="2019-03" db="EMBL/GenBank/DDBJ databases">
        <title>Single cell metagenomics reveals metabolic interactions within the superorganism composed of flagellate Streblomastix strix and complex community of Bacteroidetes bacteria on its surface.</title>
        <authorList>
            <person name="Treitli S.C."/>
            <person name="Kolisko M."/>
            <person name="Husnik F."/>
            <person name="Keeling P."/>
            <person name="Hampl V."/>
        </authorList>
    </citation>
    <scope>NUCLEOTIDE SEQUENCE [LARGE SCALE GENOMIC DNA]</scope>
    <source>
        <strain evidence="2">ST1C</strain>
    </source>
</reference>
<comment type="caution">
    <text evidence="2">The sequence shown here is derived from an EMBL/GenBank/DDBJ whole genome shotgun (WGS) entry which is preliminary data.</text>
</comment>
<evidence type="ECO:0000313" key="2">
    <source>
        <dbReference type="EMBL" id="KAA6354681.1"/>
    </source>
</evidence>